<dbReference type="Gene3D" id="2.40.30.170">
    <property type="match status" value="1"/>
</dbReference>
<keyword evidence="2" id="KW-0175">Coiled coil</keyword>
<feature type="coiled-coil region" evidence="2">
    <location>
        <begin position="95"/>
        <end position="170"/>
    </location>
</feature>
<dbReference type="GO" id="GO:0015562">
    <property type="term" value="F:efflux transmembrane transporter activity"/>
    <property type="evidence" value="ECO:0007669"/>
    <property type="project" value="TreeGrafter"/>
</dbReference>
<dbReference type="NCBIfam" id="TIGR01730">
    <property type="entry name" value="RND_mfp"/>
    <property type="match status" value="1"/>
</dbReference>
<keyword evidence="3" id="KW-0732">Signal</keyword>
<dbReference type="EMBL" id="CP003557">
    <property type="protein sequence ID" value="AFN73725.1"/>
    <property type="molecule type" value="Genomic_DNA"/>
</dbReference>
<dbReference type="Pfam" id="PF25954">
    <property type="entry name" value="Beta-barrel_RND_2"/>
    <property type="match status" value="1"/>
</dbReference>
<feature type="chain" id="PRO_5003707118" evidence="3">
    <location>
        <begin position="21"/>
        <end position="368"/>
    </location>
</feature>
<dbReference type="GO" id="GO:1990281">
    <property type="term" value="C:efflux pump complex"/>
    <property type="evidence" value="ECO:0007669"/>
    <property type="project" value="TreeGrafter"/>
</dbReference>
<evidence type="ECO:0000313" key="7">
    <source>
        <dbReference type="EMBL" id="AFN73725.1"/>
    </source>
</evidence>
<evidence type="ECO:0000259" key="6">
    <source>
        <dbReference type="Pfam" id="PF25989"/>
    </source>
</evidence>
<evidence type="ECO:0000256" key="2">
    <source>
        <dbReference type="SAM" id="Coils"/>
    </source>
</evidence>
<evidence type="ECO:0000256" key="1">
    <source>
        <dbReference type="ARBA" id="ARBA00009477"/>
    </source>
</evidence>
<sequence length="368" mass="40642">MKYLSLLFTAIILFAGVSCTQDEQIAEEKTVPVKVYIAKPSSISSYIKVTGTLESKDDAVLISKVNETVEEIIVKPGQKVRKGDLLIRLNDNIHKQNYNAAMAALNSAKAQLELTEKEFERQNKLYEENAISSQQYDQIKTTYKNSKLMLEQAEAQAKLAEEQLQFCYIKSPVDGIVASVYVERNQMVGAGQQLARVIGPDKMKSKVFVTGSDIYRVKLGQPVLISVPVLADKVYQGKVTSIDYALDKLSKNIEVEVELNNGSGEIKSGMFAEINIEVEKKENAITVPQSALLPQTIVQTNLETGLQNTVKKYFVFIVENGMAKLKEVTKGIEESGRAEITEGLSVGDTIIVVGQNIVKDGQKVNVIK</sequence>
<organism evidence="7 8">
    <name type="scientific">Melioribacter roseus (strain DSM 23840 / JCM 17771 / VKM B-2668 / P3M-2)</name>
    <dbReference type="NCBI Taxonomy" id="1191523"/>
    <lineage>
        <taxon>Bacteria</taxon>
        <taxon>Pseudomonadati</taxon>
        <taxon>Ignavibacteriota</taxon>
        <taxon>Ignavibacteria</taxon>
        <taxon>Ignavibacteriales</taxon>
        <taxon>Melioribacteraceae</taxon>
        <taxon>Melioribacter</taxon>
    </lineage>
</organism>
<feature type="signal peptide" evidence="3">
    <location>
        <begin position="1"/>
        <end position="20"/>
    </location>
</feature>
<accession>I6Z3K1</accession>
<dbReference type="RefSeq" id="WP_014855162.1">
    <property type="nucleotide sequence ID" value="NC_018178.1"/>
</dbReference>
<dbReference type="Gene3D" id="1.10.287.470">
    <property type="entry name" value="Helix hairpin bin"/>
    <property type="match status" value="1"/>
</dbReference>
<evidence type="ECO:0000259" key="4">
    <source>
        <dbReference type="Pfam" id="PF25876"/>
    </source>
</evidence>
<dbReference type="AlphaFoldDB" id="I6Z3K1"/>
<proteinExistence type="inferred from homology"/>
<comment type="similarity">
    <text evidence="1">Belongs to the membrane fusion protein (MFP) (TC 8.A.1) family.</text>
</comment>
<dbReference type="PROSITE" id="PS51257">
    <property type="entry name" value="PROKAR_LIPOPROTEIN"/>
    <property type="match status" value="1"/>
</dbReference>
<evidence type="ECO:0000259" key="5">
    <source>
        <dbReference type="Pfam" id="PF25954"/>
    </source>
</evidence>
<feature type="domain" description="Multidrug resistance protein MdtA-like alpha-helical hairpin" evidence="4">
    <location>
        <begin position="98"/>
        <end position="166"/>
    </location>
</feature>
<evidence type="ECO:0000256" key="3">
    <source>
        <dbReference type="SAM" id="SignalP"/>
    </source>
</evidence>
<dbReference type="InterPro" id="IPR058637">
    <property type="entry name" value="YknX-like_C"/>
</dbReference>
<dbReference type="PANTHER" id="PTHR30469">
    <property type="entry name" value="MULTIDRUG RESISTANCE PROTEIN MDTA"/>
    <property type="match status" value="1"/>
</dbReference>
<feature type="domain" description="CusB-like beta-barrel" evidence="5">
    <location>
        <begin position="211"/>
        <end position="277"/>
    </location>
</feature>
<reference evidence="7 8" key="1">
    <citation type="journal article" date="2013" name="PLoS ONE">
        <title>Genomic analysis of Melioribacter roseus, facultatively anaerobic organotrophic bacterium representing a novel deep lineage within Bacteriodetes/Chlorobi group.</title>
        <authorList>
            <person name="Kadnikov V.V."/>
            <person name="Mardanov A.V."/>
            <person name="Podosokorskaya O.A."/>
            <person name="Gavrilov S.N."/>
            <person name="Kublanov I.V."/>
            <person name="Beletsky A.V."/>
            <person name="Bonch-Osmolovskaya E.A."/>
            <person name="Ravin N.V."/>
        </authorList>
    </citation>
    <scope>NUCLEOTIDE SEQUENCE [LARGE SCALE GENOMIC DNA]</scope>
    <source>
        <strain evidence="8">JCM 17771 / P3M-2</strain>
    </source>
</reference>
<dbReference type="Pfam" id="PF25989">
    <property type="entry name" value="YknX_C"/>
    <property type="match status" value="1"/>
</dbReference>
<feature type="domain" description="YknX-like C-terminal permuted SH3-like" evidence="6">
    <location>
        <begin position="310"/>
        <end position="366"/>
    </location>
</feature>
<dbReference type="KEGG" id="mro:MROS_0482"/>
<dbReference type="HOGENOM" id="CLU_018816_1_2_10"/>
<dbReference type="STRING" id="1191523.MROS_0482"/>
<dbReference type="Gene3D" id="2.40.50.100">
    <property type="match status" value="1"/>
</dbReference>
<dbReference type="Pfam" id="PF25876">
    <property type="entry name" value="HH_MFP_RND"/>
    <property type="match status" value="1"/>
</dbReference>
<dbReference type="InterPro" id="IPR058624">
    <property type="entry name" value="MdtA-like_HH"/>
</dbReference>
<gene>
    <name evidence="7" type="ordered locus">MROS_0482</name>
</gene>
<name>I6Z3K1_MELRP</name>
<dbReference type="eggNOG" id="COG0845">
    <property type="taxonomic scope" value="Bacteria"/>
</dbReference>
<dbReference type="Gene3D" id="2.40.420.20">
    <property type="match status" value="1"/>
</dbReference>
<dbReference type="InterPro" id="IPR006143">
    <property type="entry name" value="RND_pump_MFP"/>
</dbReference>
<evidence type="ECO:0000313" key="8">
    <source>
        <dbReference type="Proteomes" id="UP000009011"/>
    </source>
</evidence>
<dbReference type="Proteomes" id="UP000009011">
    <property type="component" value="Chromosome"/>
</dbReference>
<dbReference type="OrthoDB" id="9798190at2"/>
<protein>
    <submittedName>
        <fullName evidence="7">Efflux transporter, RND family, MFP subunit</fullName>
    </submittedName>
</protein>
<dbReference type="SUPFAM" id="SSF111369">
    <property type="entry name" value="HlyD-like secretion proteins"/>
    <property type="match status" value="1"/>
</dbReference>
<keyword evidence="8" id="KW-1185">Reference proteome</keyword>
<dbReference type="InterPro" id="IPR058792">
    <property type="entry name" value="Beta-barrel_RND_2"/>
</dbReference>